<protein>
    <recommendedName>
        <fullName evidence="3">Polyketide cyclase / dehydrase and lipid transport</fullName>
    </recommendedName>
</protein>
<evidence type="ECO:0000313" key="2">
    <source>
        <dbReference type="Proteomes" id="UP000030760"/>
    </source>
</evidence>
<sequence>MPYPYGRDGDRFSDSPAAGATLETWSSRAPFAWRRHHEQHEEIHQMTVQQSSFLGRALYVGPSLRTLHEQYAKHGTVDAGAPVLASCEVTVRAPSSEVWELLADIARWPSWVPGVREARPGGEPAPDVPFRWVLNGMRVKSTLAVVQPGSELSWTGTLAGTRGVHRFLLEPAHGGTLVRSEESIGGPLAGLLYSSDKLRAVLADWTAALKSQAEKAGSTR</sequence>
<evidence type="ECO:0008006" key="3">
    <source>
        <dbReference type="Google" id="ProtNLM"/>
    </source>
</evidence>
<dbReference type="Pfam" id="PF10604">
    <property type="entry name" value="Polyketide_cyc2"/>
    <property type="match status" value="1"/>
</dbReference>
<dbReference type="Proteomes" id="UP000030760">
    <property type="component" value="Unassembled WGS sequence"/>
</dbReference>
<dbReference type="AlphaFoldDB" id="M3EHT7"/>
<dbReference type="InterPro" id="IPR019587">
    <property type="entry name" value="Polyketide_cyclase/dehydratase"/>
</dbReference>
<dbReference type="InterPro" id="IPR023393">
    <property type="entry name" value="START-like_dom_sf"/>
</dbReference>
<reference evidence="2" key="1">
    <citation type="journal article" date="2013" name="Genome Announc.">
        <title>Draft Genome Sequence of Streptomyces bottropensis ATCC 25435, a Bottromycin-Producing Actinomycete.</title>
        <authorList>
            <person name="Zhang H."/>
            <person name="Zhou W."/>
            <person name="Zhuang Y."/>
            <person name="Liang X."/>
            <person name="Liu T."/>
        </authorList>
    </citation>
    <scope>NUCLEOTIDE SEQUENCE [LARGE SCALE GENOMIC DNA]</scope>
    <source>
        <strain evidence="2">ATCC 25435</strain>
    </source>
</reference>
<gene>
    <name evidence="1" type="ORF">SBD_3189</name>
</gene>
<name>M3EHT7_9ACTN</name>
<accession>M3EHT7</accession>
<organism evidence="1 2">
    <name type="scientific">Streptomyces bottropensis ATCC 25435</name>
    <dbReference type="NCBI Taxonomy" id="1054862"/>
    <lineage>
        <taxon>Bacteria</taxon>
        <taxon>Bacillati</taxon>
        <taxon>Actinomycetota</taxon>
        <taxon>Actinomycetes</taxon>
        <taxon>Kitasatosporales</taxon>
        <taxon>Streptomycetaceae</taxon>
        <taxon>Streptomyces</taxon>
    </lineage>
</organism>
<dbReference type="EMBL" id="KB405067">
    <property type="protein sequence ID" value="EMF55876.1"/>
    <property type="molecule type" value="Genomic_DNA"/>
</dbReference>
<proteinExistence type="predicted"/>
<evidence type="ECO:0000313" key="1">
    <source>
        <dbReference type="EMBL" id="EMF55876.1"/>
    </source>
</evidence>
<dbReference type="SUPFAM" id="SSF55961">
    <property type="entry name" value="Bet v1-like"/>
    <property type="match status" value="1"/>
</dbReference>
<dbReference type="Gene3D" id="3.30.530.20">
    <property type="match status" value="1"/>
</dbReference>